<dbReference type="Pfam" id="PF13561">
    <property type="entry name" value="adh_short_C2"/>
    <property type="match status" value="1"/>
</dbReference>
<organism evidence="2 3">
    <name type="scientific">Tectimicrobiota bacterium</name>
    <dbReference type="NCBI Taxonomy" id="2528274"/>
    <lineage>
        <taxon>Bacteria</taxon>
        <taxon>Pseudomonadati</taxon>
        <taxon>Nitrospinota/Tectimicrobiota group</taxon>
        <taxon>Candidatus Tectimicrobiota</taxon>
    </lineage>
</organism>
<sequence>MDLGLKGKAAIVVASSKGLGKAVALGLAREGANLAICARGEKDLKQTAEEIKSATGVEVLFQIADVSQREQIKSFVLAAADKFGRIDILVNNAGGPPPGTFMDFSESDWLSAINLNLMSTIHFTRKVVPYMQKNRWGRIINITSVSVKQPLDELILSNTARAGVIGLAKSLANELAQYNILVNNVCPGMILTDRVRNISRAVSERQGVSPHDVISNWSKNIPLGRIGEPDELAGLVVFLASERASYITGTTIQIDGGYVKGIM</sequence>
<name>A0A933GJP2_UNCTE</name>
<protein>
    <submittedName>
        <fullName evidence="2">SDR family oxidoreductase</fullName>
    </submittedName>
</protein>
<dbReference type="FunFam" id="3.40.50.720:FF:000084">
    <property type="entry name" value="Short-chain dehydrogenase reductase"/>
    <property type="match status" value="1"/>
</dbReference>
<dbReference type="CDD" id="cd05344">
    <property type="entry name" value="BKR_like_SDR_like"/>
    <property type="match status" value="1"/>
</dbReference>
<dbReference type="PANTHER" id="PTHR42879:SF6">
    <property type="entry name" value="NADPH-DEPENDENT REDUCTASE BACG"/>
    <property type="match status" value="1"/>
</dbReference>
<comment type="caution">
    <text evidence="2">The sequence shown here is derived from an EMBL/GenBank/DDBJ whole genome shotgun (WGS) entry which is preliminary data.</text>
</comment>
<dbReference type="PANTHER" id="PTHR42879">
    <property type="entry name" value="3-OXOACYL-(ACYL-CARRIER-PROTEIN) REDUCTASE"/>
    <property type="match status" value="1"/>
</dbReference>
<dbReference type="Proteomes" id="UP000772181">
    <property type="component" value="Unassembled WGS sequence"/>
</dbReference>
<dbReference type="SUPFAM" id="SSF51735">
    <property type="entry name" value="NAD(P)-binding Rossmann-fold domains"/>
    <property type="match status" value="1"/>
</dbReference>
<comment type="similarity">
    <text evidence="1">Belongs to the short-chain dehydrogenases/reductases (SDR) family.</text>
</comment>
<evidence type="ECO:0000313" key="2">
    <source>
        <dbReference type="EMBL" id="MBI4595101.1"/>
    </source>
</evidence>
<accession>A0A933GJP2</accession>
<evidence type="ECO:0000313" key="3">
    <source>
        <dbReference type="Proteomes" id="UP000772181"/>
    </source>
</evidence>
<dbReference type="InterPro" id="IPR002347">
    <property type="entry name" value="SDR_fam"/>
</dbReference>
<dbReference type="InterPro" id="IPR036291">
    <property type="entry name" value="NAD(P)-bd_dom_sf"/>
</dbReference>
<dbReference type="PRINTS" id="PR00080">
    <property type="entry name" value="SDRFAMILY"/>
</dbReference>
<dbReference type="InterPro" id="IPR050259">
    <property type="entry name" value="SDR"/>
</dbReference>
<dbReference type="EMBL" id="JACQWF010000086">
    <property type="protein sequence ID" value="MBI4595101.1"/>
    <property type="molecule type" value="Genomic_DNA"/>
</dbReference>
<proteinExistence type="inferred from homology"/>
<dbReference type="Gene3D" id="3.40.50.720">
    <property type="entry name" value="NAD(P)-binding Rossmann-like Domain"/>
    <property type="match status" value="1"/>
</dbReference>
<dbReference type="PRINTS" id="PR00081">
    <property type="entry name" value="GDHRDH"/>
</dbReference>
<dbReference type="AlphaFoldDB" id="A0A933GJP2"/>
<evidence type="ECO:0000256" key="1">
    <source>
        <dbReference type="ARBA" id="ARBA00006484"/>
    </source>
</evidence>
<gene>
    <name evidence="2" type="ORF">HY730_01840</name>
</gene>
<reference evidence="2" key="1">
    <citation type="submission" date="2020-07" db="EMBL/GenBank/DDBJ databases">
        <title>Huge and variable diversity of episymbiotic CPR bacteria and DPANN archaea in groundwater ecosystems.</title>
        <authorList>
            <person name="He C.Y."/>
            <person name="Keren R."/>
            <person name="Whittaker M."/>
            <person name="Farag I.F."/>
            <person name="Doudna J."/>
            <person name="Cate J.H.D."/>
            <person name="Banfield J.F."/>
        </authorList>
    </citation>
    <scope>NUCLEOTIDE SEQUENCE</scope>
    <source>
        <strain evidence="2">NC_groundwater_1482_Ag_S-0.65um_47_24</strain>
    </source>
</reference>